<accession>A0A5N5WLX4</accession>
<dbReference type="GO" id="GO:0005737">
    <property type="term" value="C:cytoplasm"/>
    <property type="evidence" value="ECO:0007669"/>
    <property type="project" value="TreeGrafter"/>
</dbReference>
<protein>
    <recommendedName>
        <fullName evidence="3">N-acetylglucosamine-induced protein 1</fullName>
    </recommendedName>
</protein>
<dbReference type="PANTHER" id="PTHR35020:SF2">
    <property type="entry name" value="N-ACETYLGLUCOSAMINE-INDUCED PROTEIN 1"/>
    <property type="match status" value="1"/>
</dbReference>
<dbReference type="AlphaFoldDB" id="A0A5N5WLX4"/>
<dbReference type="EMBL" id="ML732336">
    <property type="protein sequence ID" value="KAB8069541.1"/>
    <property type="molecule type" value="Genomic_DNA"/>
</dbReference>
<reference evidence="1 2" key="1">
    <citation type="submission" date="2019-04" db="EMBL/GenBank/DDBJ databases">
        <title>Friends and foes A comparative genomics study of 23 Aspergillus species from section Flavi.</title>
        <authorList>
            <consortium name="DOE Joint Genome Institute"/>
            <person name="Kjaerbolling I."/>
            <person name="Vesth T."/>
            <person name="Frisvad J.C."/>
            <person name="Nybo J.L."/>
            <person name="Theobald S."/>
            <person name="Kildgaard S."/>
            <person name="Isbrandt T."/>
            <person name="Kuo A."/>
            <person name="Sato A."/>
            <person name="Lyhne E.K."/>
            <person name="Kogle M.E."/>
            <person name="Wiebenga A."/>
            <person name="Kun R.S."/>
            <person name="Lubbers R.J."/>
            <person name="Makela M.R."/>
            <person name="Barry K."/>
            <person name="Chovatia M."/>
            <person name="Clum A."/>
            <person name="Daum C."/>
            <person name="Haridas S."/>
            <person name="He G."/>
            <person name="LaButti K."/>
            <person name="Lipzen A."/>
            <person name="Mondo S."/>
            <person name="Riley R."/>
            <person name="Salamov A."/>
            <person name="Simmons B.A."/>
            <person name="Magnuson J.K."/>
            <person name="Henrissat B."/>
            <person name="Mortensen U.H."/>
            <person name="Larsen T.O."/>
            <person name="Devries R.P."/>
            <person name="Grigoriev I.V."/>
            <person name="Machida M."/>
            <person name="Baker S.E."/>
            <person name="Andersen M.R."/>
        </authorList>
    </citation>
    <scope>NUCLEOTIDE SEQUENCE [LARGE SCALE GENOMIC DNA]</scope>
    <source>
        <strain evidence="1 2">CBS 151.66</strain>
    </source>
</reference>
<organism evidence="1 2">
    <name type="scientific">Aspergillus leporis</name>
    <dbReference type="NCBI Taxonomy" id="41062"/>
    <lineage>
        <taxon>Eukaryota</taxon>
        <taxon>Fungi</taxon>
        <taxon>Dikarya</taxon>
        <taxon>Ascomycota</taxon>
        <taxon>Pezizomycotina</taxon>
        <taxon>Eurotiomycetes</taxon>
        <taxon>Eurotiomycetidae</taxon>
        <taxon>Eurotiales</taxon>
        <taxon>Aspergillaceae</taxon>
        <taxon>Aspergillus</taxon>
        <taxon>Aspergillus subgen. Circumdati</taxon>
    </lineage>
</organism>
<evidence type="ECO:0000313" key="2">
    <source>
        <dbReference type="Proteomes" id="UP000326565"/>
    </source>
</evidence>
<dbReference type="PANTHER" id="PTHR35020">
    <property type="entry name" value="N-ACETYLGLUCOSAMINE-INDUCED PROTEIN 1"/>
    <property type="match status" value="1"/>
</dbReference>
<gene>
    <name evidence="1" type="ORF">BDV29DRAFT_161324</name>
</gene>
<dbReference type="GO" id="GO:0006044">
    <property type="term" value="P:N-acetylglucosamine metabolic process"/>
    <property type="evidence" value="ECO:0007669"/>
    <property type="project" value="TreeGrafter"/>
</dbReference>
<evidence type="ECO:0008006" key="3">
    <source>
        <dbReference type="Google" id="ProtNLM"/>
    </source>
</evidence>
<dbReference type="OrthoDB" id="498286at2759"/>
<sequence length="226" mass="26177">MTREEEPPAFNLTEVDRQVLAQTDEEFVLHDWEDLKAIIARNDLGILKRKPSDLRRYLAWTRDIKAQYGTITNYICQRRLGWHLPNPTVSTTTAARDSGAVFPFKNPIPFADPADYKILRNDWPYGVTPDIAHMVVWLRTPVAVKEENGDVTDESRALIEGFVRRTFVERLEREKGRFEDPTAHVLWFKNWTALQSVRSLEHIHVLVRGVGEEILQEWTGEGVLKN</sequence>
<evidence type="ECO:0000313" key="1">
    <source>
        <dbReference type="EMBL" id="KAB8069541.1"/>
    </source>
</evidence>
<proteinExistence type="predicted"/>
<dbReference type="Pfam" id="PF12239">
    <property type="entry name" value="DUF3605"/>
    <property type="match status" value="1"/>
</dbReference>
<keyword evidence="2" id="KW-1185">Reference proteome</keyword>
<dbReference type="Proteomes" id="UP000326565">
    <property type="component" value="Unassembled WGS sequence"/>
</dbReference>
<dbReference type="InterPro" id="IPR022036">
    <property type="entry name" value="DUF3605"/>
</dbReference>
<name>A0A5N5WLX4_9EURO</name>